<feature type="domain" description="EamA" evidence="2">
    <location>
        <begin position="2"/>
        <end position="134"/>
    </location>
</feature>
<dbReference type="Gene3D" id="1.10.3730.20">
    <property type="match status" value="1"/>
</dbReference>
<feature type="transmembrane region" description="Helical" evidence="1">
    <location>
        <begin position="117"/>
        <end position="136"/>
    </location>
</feature>
<dbReference type="AlphaFoldDB" id="A0A2H0V610"/>
<keyword evidence="1" id="KW-1133">Transmembrane helix</keyword>
<dbReference type="GO" id="GO:0016020">
    <property type="term" value="C:membrane"/>
    <property type="evidence" value="ECO:0007669"/>
    <property type="project" value="InterPro"/>
</dbReference>
<accession>A0A2H0V610</accession>
<dbReference type="InterPro" id="IPR000620">
    <property type="entry name" value="EamA_dom"/>
</dbReference>
<feature type="transmembrane region" description="Helical" evidence="1">
    <location>
        <begin position="176"/>
        <end position="193"/>
    </location>
</feature>
<feature type="transmembrane region" description="Helical" evidence="1">
    <location>
        <begin position="62"/>
        <end position="83"/>
    </location>
</feature>
<dbReference type="Proteomes" id="UP000229901">
    <property type="component" value="Unassembled WGS sequence"/>
</dbReference>
<evidence type="ECO:0000313" key="3">
    <source>
        <dbReference type="EMBL" id="PIR94501.1"/>
    </source>
</evidence>
<sequence>MSWLIIVIAAHVLNALVFVLTKALLEKYITNEKVFAILIGILGLIGFVMAPFGLVFPSLVNFSIDILAGATFVWALYFFYSVLKKFDASTVVPVSGASVPIFTFILSFIFLNERLQLNELLAFGLLLVGTVVISLVRSKHPLTIKAFSVTVLSGFTFAISYFLTKFAYETHDFVSAFVWMRVGSFIGALVLLLDPKAREATMRIVKKTSAKIKISFIGVMTLAAAAFLLLNWGISLASVSLVNALQGVQYAFLIIIVILGNIFLPKIIKEKIRGWVLIEKIFAIFLIAGGIVLLTLAG</sequence>
<feature type="transmembrane region" description="Helical" evidence="1">
    <location>
        <begin position="143"/>
        <end position="164"/>
    </location>
</feature>
<name>A0A2H0V610_9BACT</name>
<gene>
    <name evidence="3" type="ORF">COT97_00970</name>
</gene>
<keyword evidence="1" id="KW-0812">Transmembrane</keyword>
<dbReference type="Pfam" id="PF00892">
    <property type="entry name" value="EamA"/>
    <property type="match status" value="1"/>
</dbReference>
<keyword evidence="1" id="KW-0472">Membrane</keyword>
<feature type="transmembrane region" description="Helical" evidence="1">
    <location>
        <begin position="90"/>
        <end position="111"/>
    </location>
</feature>
<comment type="caution">
    <text evidence="3">The sequence shown here is derived from an EMBL/GenBank/DDBJ whole genome shotgun (WGS) entry which is preliminary data.</text>
</comment>
<feature type="transmembrane region" description="Helical" evidence="1">
    <location>
        <begin position="247"/>
        <end position="264"/>
    </location>
</feature>
<organism evidence="3 4">
    <name type="scientific">Candidatus Falkowbacteria bacterium CG10_big_fil_rev_8_21_14_0_10_39_11</name>
    <dbReference type="NCBI Taxonomy" id="1974565"/>
    <lineage>
        <taxon>Bacteria</taxon>
        <taxon>Candidatus Falkowiibacteriota</taxon>
    </lineage>
</organism>
<evidence type="ECO:0000256" key="1">
    <source>
        <dbReference type="SAM" id="Phobius"/>
    </source>
</evidence>
<feature type="transmembrane region" description="Helical" evidence="1">
    <location>
        <begin position="34"/>
        <end position="56"/>
    </location>
</feature>
<dbReference type="SUPFAM" id="SSF103481">
    <property type="entry name" value="Multidrug resistance efflux transporter EmrE"/>
    <property type="match status" value="1"/>
</dbReference>
<feature type="transmembrane region" description="Helical" evidence="1">
    <location>
        <begin position="6"/>
        <end position="25"/>
    </location>
</feature>
<proteinExistence type="predicted"/>
<feature type="transmembrane region" description="Helical" evidence="1">
    <location>
        <begin position="214"/>
        <end position="235"/>
    </location>
</feature>
<feature type="transmembrane region" description="Helical" evidence="1">
    <location>
        <begin position="276"/>
        <end position="297"/>
    </location>
</feature>
<reference evidence="4" key="1">
    <citation type="submission" date="2017-09" db="EMBL/GenBank/DDBJ databases">
        <title>Depth-based differentiation of microbial function through sediment-hosted aquifers and enrichment of novel symbionts in the deep terrestrial subsurface.</title>
        <authorList>
            <person name="Probst A.J."/>
            <person name="Ladd B."/>
            <person name="Jarett J.K."/>
            <person name="Geller-Mcgrath D.E."/>
            <person name="Sieber C.M.K."/>
            <person name="Emerson J.B."/>
            <person name="Anantharaman K."/>
            <person name="Thomas B.C."/>
            <person name="Malmstrom R."/>
            <person name="Stieglmeier M."/>
            <person name="Klingl A."/>
            <person name="Woyke T."/>
            <person name="Ryan C.M."/>
            <person name="Banfield J.F."/>
        </authorList>
    </citation>
    <scope>NUCLEOTIDE SEQUENCE [LARGE SCALE GENOMIC DNA]</scope>
</reference>
<dbReference type="EMBL" id="PFAP01000004">
    <property type="protein sequence ID" value="PIR94501.1"/>
    <property type="molecule type" value="Genomic_DNA"/>
</dbReference>
<evidence type="ECO:0000313" key="4">
    <source>
        <dbReference type="Proteomes" id="UP000229901"/>
    </source>
</evidence>
<evidence type="ECO:0000259" key="2">
    <source>
        <dbReference type="Pfam" id="PF00892"/>
    </source>
</evidence>
<dbReference type="InterPro" id="IPR037185">
    <property type="entry name" value="EmrE-like"/>
</dbReference>
<protein>
    <recommendedName>
        <fullName evidence="2">EamA domain-containing protein</fullName>
    </recommendedName>
</protein>